<keyword evidence="1" id="KW-0472">Membrane</keyword>
<name>A0ABR6HCK9_AMIAI</name>
<keyword evidence="1" id="KW-1133">Transmembrane helix</keyword>
<keyword evidence="1" id="KW-0812">Transmembrane</keyword>
<comment type="caution">
    <text evidence="2">The sequence shown here is derived from an EMBL/GenBank/DDBJ whole genome shotgun (WGS) entry which is preliminary data.</text>
</comment>
<protein>
    <submittedName>
        <fullName evidence="2">Uncharacterized protein</fullName>
    </submittedName>
</protein>
<feature type="transmembrane region" description="Helical" evidence="1">
    <location>
        <begin position="83"/>
        <end position="101"/>
    </location>
</feature>
<keyword evidence="3" id="KW-1185">Reference proteome</keyword>
<evidence type="ECO:0000313" key="2">
    <source>
        <dbReference type="EMBL" id="MBB3708238.1"/>
    </source>
</evidence>
<evidence type="ECO:0000256" key="1">
    <source>
        <dbReference type="SAM" id="Phobius"/>
    </source>
</evidence>
<organism evidence="2 3">
    <name type="scientific">Aminobacter aminovorans</name>
    <name type="common">Chelatobacter heintzii</name>
    <dbReference type="NCBI Taxonomy" id="83263"/>
    <lineage>
        <taxon>Bacteria</taxon>
        <taxon>Pseudomonadati</taxon>
        <taxon>Pseudomonadota</taxon>
        <taxon>Alphaproteobacteria</taxon>
        <taxon>Hyphomicrobiales</taxon>
        <taxon>Phyllobacteriaceae</taxon>
        <taxon>Aminobacter</taxon>
    </lineage>
</organism>
<dbReference type="RefSeq" id="WP_246790394.1">
    <property type="nucleotide sequence ID" value="NZ_CP015005.1"/>
</dbReference>
<evidence type="ECO:0000313" key="3">
    <source>
        <dbReference type="Proteomes" id="UP000577697"/>
    </source>
</evidence>
<dbReference type="Proteomes" id="UP000577697">
    <property type="component" value="Unassembled WGS sequence"/>
</dbReference>
<sequence length="106" mass="11733">MGDEFIAESLDSPLAKNFLMTLSERKKYQESRERCEDNQQGGCVKMKLLPNIVAGLAVVIGIVWILQGAGLLGGSFMTGRTEWFWIGIVTALAGCVAFLWLRRPGR</sequence>
<dbReference type="EMBL" id="JACICB010000018">
    <property type="protein sequence ID" value="MBB3708238.1"/>
    <property type="molecule type" value="Genomic_DNA"/>
</dbReference>
<accession>A0ABR6HCK9</accession>
<reference evidence="2 3" key="1">
    <citation type="submission" date="2020-08" db="EMBL/GenBank/DDBJ databases">
        <title>Genomic Encyclopedia of Type Strains, Phase IV (KMG-IV): sequencing the most valuable type-strain genomes for metagenomic binning, comparative biology and taxonomic classification.</title>
        <authorList>
            <person name="Goeker M."/>
        </authorList>
    </citation>
    <scope>NUCLEOTIDE SEQUENCE [LARGE SCALE GENOMIC DNA]</scope>
    <source>
        <strain evidence="2 3">DSM 10368</strain>
    </source>
</reference>
<gene>
    <name evidence="2" type="ORF">FHS67_004576</name>
</gene>
<feature type="transmembrane region" description="Helical" evidence="1">
    <location>
        <begin position="48"/>
        <end position="71"/>
    </location>
</feature>
<proteinExistence type="predicted"/>